<name>X0YPT1_9ZZZZ</name>
<dbReference type="EMBL" id="BARS01054631">
    <property type="protein sequence ID" value="GAG50443.1"/>
    <property type="molecule type" value="Genomic_DNA"/>
</dbReference>
<organism evidence="1">
    <name type="scientific">marine sediment metagenome</name>
    <dbReference type="NCBI Taxonomy" id="412755"/>
    <lineage>
        <taxon>unclassified sequences</taxon>
        <taxon>metagenomes</taxon>
        <taxon>ecological metagenomes</taxon>
    </lineage>
</organism>
<protein>
    <submittedName>
        <fullName evidence="1">Uncharacterized protein</fullName>
    </submittedName>
</protein>
<dbReference type="AlphaFoldDB" id="X0YPT1"/>
<feature type="non-terminal residue" evidence="1">
    <location>
        <position position="1"/>
    </location>
</feature>
<gene>
    <name evidence="1" type="ORF">S01H1_80838</name>
</gene>
<evidence type="ECO:0000313" key="1">
    <source>
        <dbReference type="EMBL" id="GAG50443.1"/>
    </source>
</evidence>
<proteinExistence type="predicted"/>
<accession>X0YPT1</accession>
<reference evidence="1" key="1">
    <citation type="journal article" date="2014" name="Front. Microbiol.">
        <title>High frequency of phylogenetically diverse reductive dehalogenase-homologous genes in deep subseafloor sedimentary metagenomes.</title>
        <authorList>
            <person name="Kawai M."/>
            <person name="Futagami T."/>
            <person name="Toyoda A."/>
            <person name="Takaki Y."/>
            <person name="Nishi S."/>
            <person name="Hori S."/>
            <person name="Arai W."/>
            <person name="Tsubouchi T."/>
            <person name="Morono Y."/>
            <person name="Uchiyama I."/>
            <person name="Ito T."/>
            <person name="Fujiyama A."/>
            <person name="Inagaki F."/>
            <person name="Takami H."/>
        </authorList>
    </citation>
    <scope>NUCLEOTIDE SEQUENCE</scope>
    <source>
        <strain evidence="1">Expedition CK06-06</strain>
    </source>
</reference>
<comment type="caution">
    <text evidence="1">The sequence shown here is derived from an EMBL/GenBank/DDBJ whole genome shotgun (WGS) entry which is preliminary data.</text>
</comment>
<sequence length="32" mass="3840">PDPDPDPEPDEWRTLWELPGRYRFQEFDGAAH</sequence>